<dbReference type="PANTHER" id="PTHR48231">
    <property type="entry name" value="TMEM189_B_DMAIN DOMAIN-CONTAINING PROTEIN"/>
    <property type="match status" value="1"/>
</dbReference>
<dbReference type="PANTHER" id="PTHR48231:SF1">
    <property type="entry name" value="OS08G0187900 PROTEIN"/>
    <property type="match status" value="1"/>
</dbReference>
<evidence type="ECO:0000256" key="4">
    <source>
        <dbReference type="ARBA" id="ARBA00022989"/>
    </source>
</evidence>
<dbReference type="GO" id="GO:0016020">
    <property type="term" value="C:membrane"/>
    <property type="evidence" value="ECO:0007669"/>
    <property type="project" value="UniProtKB-SubCell"/>
</dbReference>
<dbReference type="GO" id="GO:0006631">
    <property type="term" value="P:fatty acid metabolic process"/>
    <property type="evidence" value="ECO:0007669"/>
    <property type="project" value="UniProtKB-UniPathway"/>
</dbReference>
<feature type="region of interest" description="Disordered" evidence="6">
    <location>
        <begin position="50"/>
        <end position="74"/>
    </location>
</feature>
<organism evidence="8">
    <name type="scientific">Timspurckia oligopyrenoides</name>
    <dbReference type="NCBI Taxonomy" id="708627"/>
    <lineage>
        <taxon>Eukaryota</taxon>
        <taxon>Rhodophyta</taxon>
        <taxon>Bangiophyceae</taxon>
        <taxon>Porphyridiales</taxon>
        <taxon>Porphyridiaceae</taxon>
        <taxon>Timspurckia</taxon>
    </lineage>
</organism>
<comment type="subcellular location">
    <subcellularLocation>
        <location evidence="1">Membrane</location>
        <topology evidence="1">Multi-pass membrane protein</topology>
    </subcellularLocation>
</comment>
<evidence type="ECO:0000259" key="7">
    <source>
        <dbReference type="Pfam" id="PF10520"/>
    </source>
</evidence>
<protein>
    <recommendedName>
        <fullName evidence="7">Lipid desaturase domain-containing protein</fullName>
    </recommendedName>
</protein>
<dbReference type="AlphaFoldDB" id="A0A7S0ZBR6"/>
<dbReference type="InterPro" id="IPR019547">
    <property type="entry name" value="Lipid_desat"/>
</dbReference>
<keyword evidence="4" id="KW-1133">Transmembrane helix</keyword>
<sequence>MILNFVNHGISLKSLSLQRHAFLCTSNGMNRRQSVNISRVSSISMMVQTVEPSTNSTKNKKKGPPPKIHTQGDSLHDEPHHVALCIAVFLCFSVNSIQAGLQAASCVSIHELSLISVALQVSASVLSSLFLADFGTAVYHWAVDNYGDRNTPLVGYQIDAFQGHHTSPWTITERGTFNNLHRACVPVLLPFMMICTIGSELNFNVKLFLGVFLSSIVMCQEIHKWAHMIQSPNGIVEKLQKWNLLVSRKEHGLHHSSPYEGHYGIVNGWSNWMLDQSGFFRILEVFFYKMNGAQPNSWKLDNDVRIDAFKRSKSIL</sequence>
<name>A0A7S0ZBR6_9RHOD</name>
<keyword evidence="3" id="KW-0812">Transmembrane</keyword>
<evidence type="ECO:0000256" key="3">
    <source>
        <dbReference type="ARBA" id="ARBA00022692"/>
    </source>
</evidence>
<keyword evidence="5" id="KW-0472">Membrane</keyword>
<comment type="similarity">
    <text evidence="2">Belongs to the fatty acid desaturase CarF family.</text>
</comment>
<accession>A0A7S0ZBR6</accession>
<evidence type="ECO:0000256" key="1">
    <source>
        <dbReference type="ARBA" id="ARBA00004141"/>
    </source>
</evidence>
<evidence type="ECO:0000313" key="8">
    <source>
        <dbReference type="EMBL" id="CAD8816851.1"/>
    </source>
</evidence>
<evidence type="ECO:0000256" key="2">
    <source>
        <dbReference type="ARBA" id="ARBA00007620"/>
    </source>
</evidence>
<dbReference type="UniPathway" id="UPA00199"/>
<feature type="domain" description="Lipid desaturase" evidence="7">
    <location>
        <begin position="130"/>
        <end position="298"/>
    </location>
</feature>
<evidence type="ECO:0000256" key="5">
    <source>
        <dbReference type="ARBA" id="ARBA00023136"/>
    </source>
</evidence>
<gene>
    <name evidence="8" type="ORF">TOLI1172_LOCUS1239</name>
</gene>
<proteinExistence type="inferred from homology"/>
<dbReference type="EMBL" id="HBFP01001702">
    <property type="protein sequence ID" value="CAD8816851.1"/>
    <property type="molecule type" value="Transcribed_RNA"/>
</dbReference>
<dbReference type="Pfam" id="PF10520">
    <property type="entry name" value="Lipid_desat"/>
    <property type="match status" value="1"/>
</dbReference>
<reference evidence="8" key="1">
    <citation type="submission" date="2021-01" db="EMBL/GenBank/DDBJ databases">
        <authorList>
            <person name="Corre E."/>
            <person name="Pelletier E."/>
            <person name="Niang G."/>
            <person name="Scheremetjew M."/>
            <person name="Finn R."/>
            <person name="Kale V."/>
            <person name="Holt S."/>
            <person name="Cochrane G."/>
            <person name="Meng A."/>
            <person name="Brown T."/>
            <person name="Cohen L."/>
        </authorList>
    </citation>
    <scope>NUCLEOTIDE SEQUENCE</scope>
    <source>
        <strain evidence="8">CCMP3278</strain>
    </source>
</reference>
<evidence type="ECO:0000256" key="6">
    <source>
        <dbReference type="SAM" id="MobiDB-lite"/>
    </source>
</evidence>